<dbReference type="EMBL" id="JASCZI010154485">
    <property type="protein sequence ID" value="MED6178024.1"/>
    <property type="molecule type" value="Genomic_DNA"/>
</dbReference>
<name>A0ABU6VWX1_9FABA</name>
<proteinExistence type="predicted"/>
<evidence type="ECO:0000256" key="1">
    <source>
        <dbReference type="SAM" id="MobiDB-lite"/>
    </source>
</evidence>
<sequence length="91" mass="9774">TCQGDSVCDAIRVRVPNEKKVPTIIESLDQLLCECDVGEAERMETLCEEGGISFVEGNDDILLRDLVEETNQTSKASKAKGAKSKSARGSG</sequence>
<organism evidence="2 3">
    <name type="scientific">Stylosanthes scabra</name>
    <dbReference type="NCBI Taxonomy" id="79078"/>
    <lineage>
        <taxon>Eukaryota</taxon>
        <taxon>Viridiplantae</taxon>
        <taxon>Streptophyta</taxon>
        <taxon>Embryophyta</taxon>
        <taxon>Tracheophyta</taxon>
        <taxon>Spermatophyta</taxon>
        <taxon>Magnoliopsida</taxon>
        <taxon>eudicotyledons</taxon>
        <taxon>Gunneridae</taxon>
        <taxon>Pentapetalae</taxon>
        <taxon>rosids</taxon>
        <taxon>fabids</taxon>
        <taxon>Fabales</taxon>
        <taxon>Fabaceae</taxon>
        <taxon>Papilionoideae</taxon>
        <taxon>50 kb inversion clade</taxon>
        <taxon>dalbergioids sensu lato</taxon>
        <taxon>Dalbergieae</taxon>
        <taxon>Pterocarpus clade</taxon>
        <taxon>Stylosanthes</taxon>
    </lineage>
</organism>
<reference evidence="2 3" key="1">
    <citation type="journal article" date="2023" name="Plants (Basel)">
        <title>Bridging the Gap: Combining Genomics and Transcriptomics Approaches to Understand Stylosanthes scabra, an Orphan Legume from the Brazilian Caatinga.</title>
        <authorList>
            <person name="Ferreira-Neto J.R.C."/>
            <person name="da Silva M.D."/>
            <person name="Binneck E."/>
            <person name="de Melo N.F."/>
            <person name="da Silva R.H."/>
            <person name="de Melo A.L.T.M."/>
            <person name="Pandolfi V."/>
            <person name="Bustamante F.O."/>
            <person name="Brasileiro-Vidal A.C."/>
            <person name="Benko-Iseppon A.M."/>
        </authorList>
    </citation>
    <scope>NUCLEOTIDE SEQUENCE [LARGE SCALE GENOMIC DNA]</scope>
    <source>
        <tissue evidence="2">Leaves</tissue>
    </source>
</reference>
<feature type="region of interest" description="Disordered" evidence="1">
    <location>
        <begin position="70"/>
        <end position="91"/>
    </location>
</feature>
<keyword evidence="3" id="KW-1185">Reference proteome</keyword>
<gene>
    <name evidence="2" type="ORF">PIB30_103808</name>
</gene>
<protein>
    <submittedName>
        <fullName evidence="2">Uncharacterized protein</fullName>
    </submittedName>
</protein>
<evidence type="ECO:0000313" key="2">
    <source>
        <dbReference type="EMBL" id="MED6178024.1"/>
    </source>
</evidence>
<comment type="caution">
    <text evidence="2">The sequence shown here is derived from an EMBL/GenBank/DDBJ whole genome shotgun (WGS) entry which is preliminary data.</text>
</comment>
<dbReference type="Proteomes" id="UP001341840">
    <property type="component" value="Unassembled WGS sequence"/>
</dbReference>
<feature type="non-terminal residue" evidence="2">
    <location>
        <position position="1"/>
    </location>
</feature>
<accession>A0ABU6VWX1</accession>
<feature type="compositionally biased region" description="Basic residues" evidence="1">
    <location>
        <begin position="77"/>
        <end position="91"/>
    </location>
</feature>
<evidence type="ECO:0000313" key="3">
    <source>
        <dbReference type="Proteomes" id="UP001341840"/>
    </source>
</evidence>